<sequence length="224" mass="23288">MDGDGWYNYYGWPTDASAPFRFTAEGTEIDQLVYGKLGVPRVVPWDNVPSGYGRHLVEYRAIDATGNIGTPKRFAVTLLRPAPACTKTLTGTHNGPLYLSSGVTCLTNATVNGPTVVAAGASLIARDSRLAGPVRADRAADLQLLRSTVIGPVGADRTSRSLVVVGSTIQGPVSVTNSKTTEPAALAGNTVNGPLTCSANTPAPTNLEAPNHVTGPRTAQCTNS</sequence>
<evidence type="ECO:0000313" key="3">
    <source>
        <dbReference type="Proteomes" id="UP000558997"/>
    </source>
</evidence>
<proteinExistence type="predicted"/>
<keyword evidence="3" id="KW-1185">Reference proteome</keyword>
<gene>
    <name evidence="2" type="ORF">HDA44_002982</name>
</gene>
<evidence type="ECO:0000313" key="2">
    <source>
        <dbReference type="EMBL" id="MBB5979641.1"/>
    </source>
</evidence>
<feature type="region of interest" description="Disordered" evidence="1">
    <location>
        <begin position="202"/>
        <end position="224"/>
    </location>
</feature>
<protein>
    <recommendedName>
        <fullName evidence="4">Pesticidal crystal protein Cry22Aa Ig-like domain-containing protein</fullName>
    </recommendedName>
</protein>
<dbReference type="Proteomes" id="UP000558997">
    <property type="component" value="Unassembled WGS sequence"/>
</dbReference>
<organism evidence="2 3">
    <name type="scientific">Kribbella solani</name>
    <dbReference type="NCBI Taxonomy" id="236067"/>
    <lineage>
        <taxon>Bacteria</taxon>
        <taxon>Bacillati</taxon>
        <taxon>Actinomycetota</taxon>
        <taxon>Actinomycetes</taxon>
        <taxon>Propionibacteriales</taxon>
        <taxon>Kribbellaceae</taxon>
        <taxon>Kribbella</taxon>
    </lineage>
</organism>
<dbReference type="EMBL" id="JACHNF010000001">
    <property type="protein sequence ID" value="MBB5979641.1"/>
    <property type="molecule type" value="Genomic_DNA"/>
</dbReference>
<evidence type="ECO:0000256" key="1">
    <source>
        <dbReference type="SAM" id="MobiDB-lite"/>
    </source>
</evidence>
<dbReference type="AlphaFoldDB" id="A0A841DP19"/>
<evidence type="ECO:0008006" key="4">
    <source>
        <dbReference type="Google" id="ProtNLM"/>
    </source>
</evidence>
<accession>A0A841DP19</accession>
<comment type="caution">
    <text evidence="2">The sequence shown here is derived from an EMBL/GenBank/DDBJ whole genome shotgun (WGS) entry which is preliminary data.</text>
</comment>
<reference evidence="2 3" key="1">
    <citation type="submission" date="2020-08" db="EMBL/GenBank/DDBJ databases">
        <title>Sequencing the genomes of 1000 actinobacteria strains.</title>
        <authorList>
            <person name="Klenk H.-P."/>
        </authorList>
    </citation>
    <scope>NUCLEOTIDE SEQUENCE [LARGE SCALE GENOMIC DNA]</scope>
    <source>
        <strain evidence="2 3">DSM 17294</strain>
    </source>
</reference>
<name>A0A841DP19_9ACTN</name>